<name>A0A0D3JX95_EMIH1</name>
<dbReference type="EnsemblProtists" id="EOD28130">
    <property type="protein sequence ID" value="EOD28130"/>
    <property type="gene ID" value="EMIHUDRAFT_114288"/>
</dbReference>
<dbReference type="KEGG" id="ehx:EMIHUDRAFT_114288"/>
<accession>A0A0D3JX95</accession>
<dbReference type="RefSeq" id="XP_005780559.1">
    <property type="nucleotide sequence ID" value="XM_005780502.1"/>
</dbReference>
<protein>
    <submittedName>
        <fullName evidence="1">Uncharacterized protein</fullName>
    </submittedName>
</protein>
<dbReference type="Proteomes" id="UP000013827">
    <property type="component" value="Unassembled WGS sequence"/>
</dbReference>
<reference evidence="1" key="2">
    <citation type="submission" date="2024-10" db="UniProtKB">
        <authorList>
            <consortium name="EnsemblProtists"/>
        </authorList>
    </citation>
    <scope>IDENTIFICATION</scope>
</reference>
<dbReference type="AlphaFoldDB" id="A0A0D3JX95"/>
<evidence type="ECO:0000313" key="1">
    <source>
        <dbReference type="EnsemblProtists" id="EOD28130"/>
    </source>
</evidence>
<keyword evidence="2" id="KW-1185">Reference proteome</keyword>
<dbReference type="HOGENOM" id="CLU_1550429_0_0_1"/>
<dbReference type="PaxDb" id="2903-EOD28130"/>
<reference evidence="2" key="1">
    <citation type="journal article" date="2013" name="Nature">
        <title>Pan genome of the phytoplankton Emiliania underpins its global distribution.</title>
        <authorList>
            <person name="Read B.A."/>
            <person name="Kegel J."/>
            <person name="Klute M.J."/>
            <person name="Kuo A."/>
            <person name="Lefebvre S.C."/>
            <person name="Maumus F."/>
            <person name="Mayer C."/>
            <person name="Miller J."/>
            <person name="Monier A."/>
            <person name="Salamov A."/>
            <person name="Young J."/>
            <person name="Aguilar M."/>
            <person name="Claverie J.M."/>
            <person name="Frickenhaus S."/>
            <person name="Gonzalez K."/>
            <person name="Herman E.K."/>
            <person name="Lin Y.C."/>
            <person name="Napier J."/>
            <person name="Ogata H."/>
            <person name="Sarno A.F."/>
            <person name="Shmutz J."/>
            <person name="Schroeder D."/>
            <person name="de Vargas C."/>
            <person name="Verret F."/>
            <person name="von Dassow P."/>
            <person name="Valentin K."/>
            <person name="Van de Peer Y."/>
            <person name="Wheeler G."/>
            <person name="Dacks J.B."/>
            <person name="Delwiche C.F."/>
            <person name="Dyhrman S.T."/>
            <person name="Glockner G."/>
            <person name="John U."/>
            <person name="Richards T."/>
            <person name="Worden A.Z."/>
            <person name="Zhang X."/>
            <person name="Grigoriev I.V."/>
            <person name="Allen A.E."/>
            <person name="Bidle K."/>
            <person name="Borodovsky M."/>
            <person name="Bowler C."/>
            <person name="Brownlee C."/>
            <person name="Cock J.M."/>
            <person name="Elias M."/>
            <person name="Gladyshev V.N."/>
            <person name="Groth M."/>
            <person name="Guda C."/>
            <person name="Hadaegh A."/>
            <person name="Iglesias-Rodriguez M.D."/>
            <person name="Jenkins J."/>
            <person name="Jones B.M."/>
            <person name="Lawson T."/>
            <person name="Leese F."/>
            <person name="Lindquist E."/>
            <person name="Lobanov A."/>
            <person name="Lomsadze A."/>
            <person name="Malik S.B."/>
            <person name="Marsh M.E."/>
            <person name="Mackinder L."/>
            <person name="Mock T."/>
            <person name="Mueller-Roeber B."/>
            <person name="Pagarete A."/>
            <person name="Parker M."/>
            <person name="Probert I."/>
            <person name="Quesneville H."/>
            <person name="Raines C."/>
            <person name="Rensing S.A."/>
            <person name="Riano-Pachon D.M."/>
            <person name="Richier S."/>
            <person name="Rokitta S."/>
            <person name="Shiraiwa Y."/>
            <person name="Soanes D.M."/>
            <person name="van der Giezen M."/>
            <person name="Wahlund T.M."/>
            <person name="Williams B."/>
            <person name="Wilson W."/>
            <person name="Wolfe G."/>
            <person name="Wurch L.L."/>
        </authorList>
    </citation>
    <scope>NUCLEOTIDE SEQUENCE</scope>
</reference>
<evidence type="ECO:0000313" key="2">
    <source>
        <dbReference type="Proteomes" id="UP000013827"/>
    </source>
</evidence>
<proteinExistence type="predicted"/>
<organism evidence="1 2">
    <name type="scientific">Emiliania huxleyi (strain CCMP1516)</name>
    <dbReference type="NCBI Taxonomy" id="280463"/>
    <lineage>
        <taxon>Eukaryota</taxon>
        <taxon>Haptista</taxon>
        <taxon>Haptophyta</taxon>
        <taxon>Prymnesiophyceae</taxon>
        <taxon>Isochrysidales</taxon>
        <taxon>Noelaerhabdaceae</taxon>
        <taxon>Emiliania</taxon>
    </lineage>
</organism>
<sequence>MTTTLAYSNGARLLAVSSAGGAALRSLRFALSGGPSSVQAAPDGTAGPCSWFDPDSEYAWLADAAEAGVTAWAEDLVLAGLVVAVAASALGRALWRAKLAPSAYRLVQHDATDSSPCRIELRQDGADPMVAPGELQWPDVLGSREAAVESSKLHVASLMSIPSWTSTLLIVNV</sequence>
<dbReference type="GeneID" id="17273675"/>